<keyword evidence="3" id="KW-1003">Cell membrane</keyword>
<protein>
    <submittedName>
        <fullName evidence="10">Prepilin-type N-terminal cleavage/methylation domain-containing protein</fullName>
    </submittedName>
</protein>
<dbReference type="NCBIfam" id="TIGR02532">
    <property type="entry name" value="IV_pilin_GFxxxE"/>
    <property type="match status" value="1"/>
</dbReference>
<organism evidence="10 11">
    <name type="scientific">Aromatoleum bremense</name>
    <dbReference type="NCBI Taxonomy" id="76115"/>
    <lineage>
        <taxon>Bacteria</taxon>
        <taxon>Pseudomonadati</taxon>
        <taxon>Pseudomonadota</taxon>
        <taxon>Betaproteobacteria</taxon>
        <taxon>Rhodocyclales</taxon>
        <taxon>Rhodocyclaceae</taxon>
        <taxon>Aromatoleum</taxon>
    </lineage>
</organism>
<evidence type="ECO:0000256" key="3">
    <source>
        <dbReference type="ARBA" id="ARBA00022475"/>
    </source>
</evidence>
<keyword evidence="6 9" id="KW-0812">Transmembrane</keyword>
<dbReference type="InterPro" id="IPR010052">
    <property type="entry name" value="T2SS_protein-GspI"/>
</dbReference>
<keyword evidence="11" id="KW-1185">Reference proteome</keyword>
<evidence type="ECO:0000313" key="10">
    <source>
        <dbReference type="EMBL" id="NMG16180.1"/>
    </source>
</evidence>
<name>A0ABX1NVY3_9RHOO</name>
<evidence type="ECO:0000256" key="1">
    <source>
        <dbReference type="ARBA" id="ARBA00004377"/>
    </source>
</evidence>
<comment type="similarity">
    <text evidence="2">Belongs to the GSP I family.</text>
</comment>
<dbReference type="Proteomes" id="UP000633943">
    <property type="component" value="Unassembled WGS sequence"/>
</dbReference>
<gene>
    <name evidence="10" type="ORF">GPA24_11610</name>
</gene>
<evidence type="ECO:0000256" key="5">
    <source>
        <dbReference type="ARBA" id="ARBA00022519"/>
    </source>
</evidence>
<keyword evidence="5" id="KW-0997">Cell inner membrane</keyword>
<evidence type="ECO:0000256" key="8">
    <source>
        <dbReference type="ARBA" id="ARBA00023136"/>
    </source>
</evidence>
<dbReference type="Pfam" id="PF07963">
    <property type="entry name" value="N_methyl"/>
    <property type="match status" value="1"/>
</dbReference>
<dbReference type="RefSeq" id="WP_169202775.1">
    <property type="nucleotide sequence ID" value="NZ_CP059467.1"/>
</dbReference>
<evidence type="ECO:0000256" key="6">
    <source>
        <dbReference type="ARBA" id="ARBA00022692"/>
    </source>
</evidence>
<reference evidence="10 11" key="1">
    <citation type="submission" date="2019-12" db="EMBL/GenBank/DDBJ databases">
        <title>Comparative genomics gives insights into the taxonomy of the Azoarcus-Aromatoleum group and reveals separate origins of nif in the plant-associated Azoarcus and non-plant-associated Aromatoleum sub-groups.</title>
        <authorList>
            <person name="Lafos M."/>
            <person name="Maluk M."/>
            <person name="Batista M."/>
            <person name="Junghare M."/>
            <person name="Carmona M."/>
            <person name="Faoro H."/>
            <person name="Cruz L.M."/>
            <person name="Battistoni F."/>
            <person name="De Souza E."/>
            <person name="Pedrosa F."/>
            <person name="Chen W.-M."/>
            <person name="Poole P.S."/>
            <person name="Dixon R.A."/>
            <person name="James E.K."/>
        </authorList>
    </citation>
    <scope>NUCLEOTIDE SEQUENCE [LARGE SCALE GENOMIC DNA]</scope>
    <source>
        <strain evidence="10 11">PbN1</strain>
    </source>
</reference>
<dbReference type="PROSITE" id="PS00409">
    <property type="entry name" value="PROKAR_NTER_METHYL"/>
    <property type="match status" value="1"/>
</dbReference>
<comment type="caution">
    <text evidence="10">The sequence shown here is derived from an EMBL/GenBank/DDBJ whole genome shotgun (WGS) entry which is preliminary data.</text>
</comment>
<evidence type="ECO:0000256" key="2">
    <source>
        <dbReference type="ARBA" id="ARBA00008358"/>
    </source>
</evidence>
<comment type="subcellular location">
    <subcellularLocation>
        <location evidence="1">Cell inner membrane</location>
        <topology evidence="1">Single-pass membrane protein</topology>
    </subcellularLocation>
</comment>
<evidence type="ECO:0000256" key="4">
    <source>
        <dbReference type="ARBA" id="ARBA00022481"/>
    </source>
</evidence>
<dbReference type="PANTHER" id="PTHR38779:SF2">
    <property type="entry name" value="TYPE II SECRETION SYSTEM PROTEIN I-RELATED"/>
    <property type="match status" value="1"/>
</dbReference>
<proteinExistence type="inferred from homology"/>
<keyword evidence="7 9" id="KW-1133">Transmembrane helix</keyword>
<keyword evidence="8 9" id="KW-0472">Membrane</keyword>
<sequence>MNVVHRSIREHGFSLIEVLVAFSIMALALGVLYQALGGSMRAAGEAERHVRAVLVAESILARYDSVPPGGLDVSGIADGFDWHLRTAPVPPLDEHPDAWTLQNIEVEVSWEDRGAVRRFRLVTVRPEVDPAIIDINAGGGR</sequence>
<evidence type="ECO:0000256" key="9">
    <source>
        <dbReference type="SAM" id="Phobius"/>
    </source>
</evidence>
<dbReference type="InterPro" id="IPR012902">
    <property type="entry name" value="N_methyl_site"/>
</dbReference>
<keyword evidence="4" id="KW-0488">Methylation</keyword>
<feature type="transmembrane region" description="Helical" evidence="9">
    <location>
        <begin position="12"/>
        <end position="33"/>
    </location>
</feature>
<evidence type="ECO:0000313" key="11">
    <source>
        <dbReference type="Proteomes" id="UP000633943"/>
    </source>
</evidence>
<accession>A0ABX1NVY3</accession>
<evidence type="ECO:0000256" key="7">
    <source>
        <dbReference type="ARBA" id="ARBA00022989"/>
    </source>
</evidence>
<dbReference type="EMBL" id="WTVP01000029">
    <property type="protein sequence ID" value="NMG16180.1"/>
    <property type="molecule type" value="Genomic_DNA"/>
</dbReference>
<dbReference type="PANTHER" id="PTHR38779">
    <property type="entry name" value="TYPE II SECRETION SYSTEM PROTEIN I-RELATED"/>
    <property type="match status" value="1"/>
</dbReference>